<reference evidence="11 12" key="1">
    <citation type="submission" date="2018-10" db="EMBL/GenBank/DDBJ databases">
        <authorList>
            <person name="Criscuolo A."/>
        </authorList>
    </citation>
    <scope>NUCLEOTIDE SEQUENCE [LARGE SCALE GENOMIC DNA]</scope>
    <source>
        <strain evidence="11">DnA1</strain>
    </source>
</reference>
<dbReference type="EMBL" id="UWPJ01000012">
    <property type="protein sequence ID" value="VCU69335.1"/>
    <property type="molecule type" value="Genomic_DNA"/>
</dbReference>
<dbReference type="GO" id="GO:0016410">
    <property type="term" value="F:N-acyltransferase activity"/>
    <property type="evidence" value="ECO:0007669"/>
    <property type="project" value="UniProtKB-UniRule"/>
</dbReference>
<feature type="transmembrane region" description="Helical" evidence="9">
    <location>
        <begin position="60"/>
        <end position="83"/>
    </location>
</feature>
<dbReference type="InterPro" id="IPR004563">
    <property type="entry name" value="Apolipo_AcylTrfase"/>
</dbReference>
<comment type="function">
    <text evidence="9">Catalyzes the phospholipid dependent N-acylation of the N-terminal cysteine of apolipoprotein, the last step in lipoprotein maturation.</text>
</comment>
<evidence type="ECO:0000256" key="8">
    <source>
        <dbReference type="ARBA" id="ARBA00023315"/>
    </source>
</evidence>
<keyword evidence="12" id="KW-1185">Reference proteome</keyword>
<comment type="catalytic activity">
    <reaction evidence="9">
        <text>N-terminal S-1,2-diacyl-sn-glyceryl-L-cysteinyl-[lipoprotein] + a glycerophospholipid = N-acyl-S-1,2-diacyl-sn-glyceryl-L-cysteinyl-[lipoprotein] + a 2-acyl-sn-glycero-3-phospholipid + H(+)</text>
        <dbReference type="Rhea" id="RHEA:48228"/>
        <dbReference type="Rhea" id="RHEA-COMP:14681"/>
        <dbReference type="Rhea" id="RHEA-COMP:14684"/>
        <dbReference type="ChEBI" id="CHEBI:15378"/>
        <dbReference type="ChEBI" id="CHEBI:136912"/>
        <dbReference type="ChEBI" id="CHEBI:140656"/>
        <dbReference type="ChEBI" id="CHEBI:140657"/>
        <dbReference type="ChEBI" id="CHEBI:140660"/>
        <dbReference type="EC" id="2.3.1.269"/>
    </reaction>
</comment>
<dbReference type="InterPro" id="IPR045378">
    <property type="entry name" value="LNT_N"/>
</dbReference>
<keyword evidence="5 9" id="KW-0812">Transmembrane</keyword>
<evidence type="ECO:0000313" key="12">
    <source>
        <dbReference type="Proteomes" id="UP000277294"/>
    </source>
</evidence>
<gene>
    <name evidence="9 11" type="primary">lnt</name>
    <name evidence="11" type="ORF">PIGHUM_01397</name>
</gene>
<evidence type="ECO:0000256" key="5">
    <source>
        <dbReference type="ARBA" id="ARBA00022692"/>
    </source>
</evidence>
<comment type="similarity">
    <text evidence="2 9">Belongs to the CN hydrolase family. Apolipoprotein N-acyltransferase subfamily.</text>
</comment>
<accession>A0A3P4B2F2</accession>
<feature type="transmembrane region" description="Helical" evidence="9">
    <location>
        <begin position="128"/>
        <end position="151"/>
    </location>
</feature>
<dbReference type="NCBIfam" id="TIGR00546">
    <property type="entry name" value="lnt"/>
    <property type="match status" value="1"/>
</dbReference>
<comment type="pathway">
    <text evidence="9">Protein modification; lipoprotein biosynthesis (N-acyl transfer).</text>
</comment>
<feature type="transmembrane region" description="Helical" evidence="9">
    <location>
        <begin position="171"/>
        <end position="196"/>
    </location>
</feature>
<keyword evidence="8 9" id="KW-0012">Acyltransferase</keyword>
<organism evidence="11 12">
    <name type="scientific">Pigmentiphaga humi</name>
    <dbReference type="NCBI Taxonomy" id="2478468"/>
    <lineage>
        <taxon>Bacteria</taxon>
        <taxon>Pseudomonadati</taxon>
        <taxon>Pseudomonadota</taxon>
        <taxon>Betaproteobacteria</taxon>
        <taxon>Burkholderiales</taxon>
        <taxon>Alcaligenaceae</taxon>
        <taxon>Pigmentiphaga</taxon>
    </lineage>
</organism>
<keyword evidence="3 9" id="KW-1003">Cell membrane</keyword>
<dbReference type="RefSeq" id="WP_124078678.1">
    <property type="nucleotide sequence ID" value="NZ_UWPJ01000012.1"/>
</dbReference>
<feature type="transmembrane region" description="Helical" evidence="9">
    <location>
        <begin position="216"/>
        <end position="236"/>
    </location>
</feature>
<evidence type="ECO:0000259" key="10">
    <source>
        <dbReference type="PROSITE" id="PS50263"/>
    </source>
</evidence>
<keyword evidence="11" id="KW-0449">Lipoprotein</keyword>
<evidence type="ECO:0000256" key="2">
    <source>
        <dbReference type="ARBA" id="ARBA00010065"/>
    </source>
</evidence>
<evidence type="ECO:0000313" key="11">
    <source>
        <dbReference type="EMBL" id="VCU69335.1"/>
    </source>
</evidence>
<proteinExistence type="inferred from homology"/>
<protein>
    <recommendedName>
        <fullName evidence="9">Apolipoprotein N-acyltransferase</fullName>
        <shortName evidence="9">ALP N-acyltransferase</shortName>
        <ecNumber evidence="9">2.3.1.269</ecNumber>
    </recommendedName>
</protein>
<dbReference type="SUPFAM" id="SSF56317">
    <property type="entry name" value="Carbon-nitrogen hydrolase"/>
    <property type="match status" value="1"/>
</dbReference>
<dbReference type="Pfam" id="PF20154">
    <property type="entry name" value="LNT_N"/>
    <property type="match status" value="1"/>
</dbReference>
<dbReference type="Proteomes" id="UP000277294">
    <property type="component" value="Unassembled WGS sequence"/>
</dbReference>
<dbReference type="Gene3D" id="3.60.110.10">
    <property type="entry name" value="Carbon-nitrogen hydrolase"/>
    <property type="match status" value="1"/>
</dbReference>
<evidence type="ECO:0000256" key="1">
    <source>
        <dbReference type="ARBA" id="ARBA00004651"/>
    </source>
</evidence>
<dbReference type="InterPro" id="IPR003010">
    <property type="entry name" value="C-N_Hydrolase"/>
</dbReference>
<name>A0A3P4B2F2_9BURK</name>
<evidence type="ECO:0000256" key="9">
    <source>
        <dbReference type="HAMAP-Rule" id="MF_01148"/>
    </source>
</evidence>
<dbReference type="HAMAP" id="MF_01148">
    <property type="entry name" value="Lnt"/>
    <property type="match status" value="1"/>
</dbReference>
<dbReference type="CDD" id="cd07571">
    <property type="entry name" value="ALP_N-acyl_transferase"/>
    <property type="match status" value="1"/>
</dbReference>
<feature type="transmembrane region" description="Helical" evidence="9">
    <location>
        <begin position="31"/>
        <end position="48"/>
    </location>
</feature>
<dbReference type="UniPathway" id="UPA00666"/>
<feature type="transmembrane region" description="Helical" evidence="9">
    <location>
        <begin position="518"/>
        <end position="536"/>
    </location>
</feature>
<evidence type="ECO:0000256" key="3">
    <source>
        <dbReference type="ARBA" id="ARBA00022475"/>
    </source>
</evidence>
<evidence type="ECO:0000256" key="7">
    <source>
        <dbReference type="ARBA" id="ARBA00023136"/>
    </source>
</evidence>
<keyword evidence="4 9" id="KW-0808">Transferase</keyword>
<feature type="transmembrane region" description="Helical" evidence="9">
    <location>
        <begin position="89"/>
        <end position="116"/>
    </location>
</feature>
<comment type="subcellular location">
    <subcellularLocation>
        <location evidence="1 9">Cell membrane</location>
        <topology evidence="1 9">Multi-pass membrane protein</topology>
    </subcellularLocation>
</comment>
<dbReference type="EC" id="2.3.1.269" evidence="9"/>
<keyword evidence="6 9" id="KW-1133">Transmembrane helix</keyword>
<dbReference type="AlphaFoldDB" id="A0A3P4B2F2"/>
<keyword evidence="7 9" id="KW-0472">Membrane</keyword>
<dbReference type="PANTHER" id="PTHR38686">
    <property type="entry name" value="APOLIPOPROTEIN N-ACYLTRANSFERASE"/>
    <property type="match status" value="1"/>
</dbReference>
<dbReference type="GO" id="GO:0042158">
    <property type="term" value="P:lipoprotein biosynthetic process"/>
    <property type="evidence" value="ECO:0007669"/>
    <property type="project" value="UniProtKB-UniRule"/>
</dbReference>
<dbReference type="OrthoDB" id="9804277at2"/>
<dbReference type="PROSITE" id="PS50263">
    <property type="entry name" value="CN_HYDROLASE"/>
    <property type="match status" value="1"/>
</dbReference>
<evidence type="ECO:0000256" key="4">
    <source>
        <dbReference type="ARBA" id="ARBA00022679"/>
    </source>
</evidence>
<dbReference type="Pfam" id="PF00795">
    <property type="entry name" value="CN_hydrolase"/>
    <property type="match status" value="1"/>
</dbReference>
<feature type="domain" description="CN hydrolase" evidence="10">
    <location>
        <begin position="248"/>
        <end position="507"/>
    </location>
</feature>
<dbReference type="InterPro" id="IPR036526">
    <property type="entry name" value="C-N_Hydrolase_sf"/>
</dbReference>
<evidence type="ECO:0000256" key="6">
    <source>
        <dbReference type="ARBA" id="ARBA00022989"/>
    </source>
</evidence>
<dbReference type="PANTHER" id="PTHR38686:SF1">
    <property type="entry name" value="APOLIPOPROTEIN N-ACYLTRANSFERASE"/>
    <property type="match status" value="1"/>
</dbReference>
<sequence>MRLPHAALAGALILGILHGLAFAPGPFPAWLLPLLQLATFGALSRLAWRAPTLGAAVRTGAAFGAGTFIVGISWIYISLHVYAYMAAPLAALGVGLLAAYLALYPALATGVAWWLTRGGTENPSSKPAGALASALAMAAAWTGAEWLRGVLFTGFPWLNIGYAHVDGPLHGWAPLLGVYGVAFAAAFTASALAWAIAACRRPSSLAGKAGGRRWPAWAAAVLVIAAGWAASAWTWVRPHGSPLTVRLVQADIPLSDKFDPAQIWQGMDRHRSLAAPARADGRPIALTLLPETAVPVFQDQLTEEAWQEWVDSAALGGGTFVLGVAMRDARSDRDYYYNSVIALDAASSPATLASGRLAQRYDKRHLVPFGEFVPPGFRWFVDEMVMPLGDFDRGQPRQKPFDIGGQHIAMNICYEDVFGEELLPAVRPGADDPGATILANVSNLAWFGNSLALPQHLQMSRMRVRETGRPMLRATNTGMTAAVDAQARVIGELTPQTAGALDVTVQGTTGLTPYTRTGNAPILILVAAVLAALAWARRPSRTR</sequence>
<dbReference type="GO" id="GO:0005886">
    <property type="term" value="C:plasma membrane"/>
    <property type="evidence" value="ECO:0007669"/>
    <property type="project" value="UniProtKB-SubCell"/>
</dbReference>